<dbReference type="RefSeq" id="WP_162672788.1">
    <property type="nucleotide sequence ID" value="NZ_LR593886.1"/>
</dbReference>
<gene>
    <name evidence="3" type="ORF">SOIL9_74600</name>
</gene>
<keyword evidence="2" id="KW-0812">Transmembrane</keyword>
<dbReference type="KEGG" id="gms:SOIL9_74600"/>
<dbReference type="EMBL" id="LR593886">
    <property type="protein sequence ID" value="VTS02607.1"/>
    <property type="molecule type" value="Genomic_DNA"/>
</dbReference>
<dbReference type="AlphaFoldDB" id="A0A6P2DLI8"/>
<keyword evidence="2" id="KW-0472">Membrane</keyword>
<evidence type="ECO:0000313" key="3">
    <source>
        <dbReference type="EMBL" id="VTS02607.1"/>
    </source>
</evidence>
<evidence type="ECO:0000313" key="4">
    <source>
        <dbReference type="Proteomes" id="UP000464178"/>
    </source>
</evidence>
<keyword evidence="4" id="KW-1185">Reference proteome</keyword>
<organism evidence="3 4">
    <name type="scientific">Gemmata massiliana</name>
    <dbReference type="NCBI Taxonomy" id="1210884"/>
    <lineage>
        <taxon>Bacteria</taxon>
        <taxon>Pseudomonadati</taxon>
        <taxon>Planctomycetota</taxon>
        <taxon>Planctomycetia</taxon>
        <taxon>Gemmatales</taxon>
        <taxon>Gemmataceae</taxon>
        <taxon>Gemmata</taxon>
    </lineage>
</organism>
<feature type="transmembrane region" description="Helical" evidence="2">
    <location>
        <begin position="70"/>
        <end position="94"/>
    </location>
</feature>
<name>A0A6P2DLI8_9BACT</name>
<evidence type="ECO:0000256" key="2">
    <source>
        <dbReference type="SAM" id="Phobius"/>
    </source>
</evidence>
<dbReference type="Proteomes" id="UP000464178">
    <property type="component" value="Chromosome"/>
</dbReference>
<dbReference type="CDD" id="cd00065">
    <property type="entry name" value="FYVE_like_SF"/>
    <property type="match status" value="1"/>
</dbReference>
<protein>
    <submittedName>
        <fullName evidence="3">: zinc_ribbon_5</fullName>
    </submittedName>
</protein>
<sequence>MSIRLSCPSCNTAFTLSAIPDHRRATCPRCGDVFPVRGELVEQTKGTSDETASELPIAPPTLTTERPKGASGFTIGLGVLLVAGVLGGGIWLAFGTKHKEKPPENAPAPIVAAKPPTELAALGYLRADCNIVFAVQPGPLLDFAARTKQEPREVLARAGLPEGVRNTIEQLGVTLPQIDHVAGGLYLGEGEDALRLALVLVLNQPLADETEFLKALKAKPIVGKKSRHDVVVGRFPLLLTRVSPTVWVFGLDDKDFDAVGRGYGPGGKQFRGGAEGQPGVQTVIASVPPDAAIWVAADDERDWTQKPLMKLAGQSPEMKKLLPAMKDGHGGLIAMSFGERPHLRLCVRTASDAVGDRVRAYFAARAAETESATSSGSGTAAQFDALFDASSSGKLLQRFLNGVER</sequence>
<feature type="region of interest" description="Disordered" evidence="1">
    <location>
        <begin position="44"/>
        <end position="64"/>
    </location>
</feature>
<reference evidence="3 4" key="1">
    <citation type="submission" date="2019-05" db="EMBL/GenBank/DDBJ databases">
        <authorList>
            <consortium name="Science for Life Laboratories"/>
        </authorList>
    </citation>
    <scope>NUCLEOTIDE SEQUENCE [LARGE SCALE GENOMIC DNA]</scope>
    <source>
        <strain evidence="3">Soil9</strain>
    </source>
</reference>
<evidence type="ECO:0000256" key="1">
    <source>
        <dbReference type="SAM" id="MobiDB-lite"/>
    </source>
</evidence>
<accession>A0A6P2DLI8</accession>
<keyword evidence="2" id="KW-1133">Transmembrane helix</keyword>
<proteinExistence type="predicted"/>